<accession>A0A6G9Y397</accession>
<proteinExistence type="predicted"/>
<dbReference type="InterPro" id="IPR018713">
    <property type="entry name" value="MPAB/Lcp_cat_dom"/>
</dbReference>
<dbReference type="GO" id="GO:0016491">
    <property type="term" value="F:oxidoreductase activity"/>
    <property type="evidence" value="ECO:0007669"/>
    <property type="project" value="InterPro"/>
</dbReference>
<dbReference type="Proteomes" id="UP000501705">
    <property type="component" value="Chromosome"/>
</dbReference>
<evidence type="ECO:0000313" key="2">
    <source>
        <dbReference type="EMBL" id="QIS07536.1"/>
    </source>
</evidence>
<gene>
    <name evidence="2" type="ORF">F5X71_19900</name>
</gene>
<dbReference type="Pfam" id="PF09995">
    <property type="entry name" value="MPAB_Lcp_cat"/>
    <property type="match status" value="1"/>
</dbReference>
<dbReference type="EMBL" id="CP046171">
    <property type="protein sequence ID" value="QIS07536.1"/>
    <property type="molecule type" value="Genomic_DNA"/>
</dbReference>
<dbReference type="AlphaFoldDB" id="A0A6G9Y397"/>
<dbReference type="PANTHER" id="PTHR36151:SF3">
    <property type="entry name" value="ER-BOUND OXYGENASE MPAB_MPAB'_RUBBER OXYGENASE CATALYTIC DOMAIN-CONTAINING PROTEIN"/>
    <property type="match status" value="1"/>
</dbReference>
<feature type="domain" description="ER-bound oxygenase mpaB/mpaB'/Rubber oxygenase catalytic" evidence="1">
    <location>
        <begin position="24"/>
        <end position="262"/>
    </location>
</feature>
<sequence>MTAPEQHLIAADEPAPLGPDSVAWSVFGELTFVLGASRRLLIDVAHPVVATGVREFSVFESDPYGRAERTLDMIMGVVYGQDEAMATARRLRDLHRNIKGRNSDGSRWSALSPEAFHWVHASLVHGVYTQQAVLGRGWRPGEVERFYLEMRRVGRLYGVREQDMPPDWATFTTWFDQMTTTRLERSDITDRVLAVVGSPKPPPMIPLLRHPVVWNHTVRPIAGRALTLVTAGLLTPELRELLGVRWHGRDRLLFGMLAAFSRTVVPRLPRTVRQVPQARRAVRRVARVKHAAAA</sequence>
<reference evidence="2 3" key="1">
    <citation type="journal article" date="2019" name="ACS Chem. Biol.">
        <title>Identification and Mobilization of a Cryptic Antibiotic Biosynthesis Gene Locus from a Human-Pathogenic Nocardia Isolate.</title>
        <authorList>
            <person name="Herisse M."/>
            <person name="Ishida K."/>
            <person name="Porter J.L."/>
            <person name="Howden B."/>
            <person name="Hertweck C."/>
            <person name="Stinear T.P."/>
            <person name="Pidot S.J."/>
        </authorList>
    </citation>
    <scope>NUCLEOTIDE SEQUENCE [LARGE SCALE GENOMIC DNA]</scope>
    <source>
        <strain evidence="2 3">AUSMDU00024985</strain>
    </source>
</reference>
<organism evidence="2 3">
    <name type="scientific">Nocardia brasiliensis</name>
    <dbReference type="NCBI Taxonomy" id="37326"/>
    <lineage>
        <taxon>Bacteria</taxon>
        <taxon>Bacillati</taxon>
        <taxon>Actinomycetota</taxon>
        <taxon>Actinomycetes</taxon>
        <taxon>Mycobacteriales</taxon>
        <taxon>Nocardiaceae</taxon>
        <taxon>Nocardia</taxon>
    </lineage>
</organism>
<evidence type="ECO:0000313" key="3">
    <source>
        <dbReference type="Proteomes" id="UP000501705"/>
    </source>
</evidence>
<dbReference type="PANTHER" id="PTHR36151">
    <property type="entry name" value="BLR2777 PROTEIN"/>
    <property type="match status" value="1"/>
</dbReference>
<name>A0A6G9Y397_NOCBR</name>
<protein>
    <submittedName>
        <fullName evidence="2">DUF2236 domain-containing protein</fullName>
    </submittedName>
</protein>
<evidence type="ECO:0000259" key="1">
    <source>
        <dbReference type="Pfam" id="PF09995"/>
    </source>
</evidence>